<evidence type="ECO:0008006" key="4">
    <source>
        <dbReference type="Google" id="ProtNLM"/>
    </source>
</evidence>
<dbReference type="AlphaFoldDB" id="A0A8I0AJE8"/>
<evidence type="ECO:0000313" key="3">
    <source>
        <dbReference type="Proteomes" id="UP000615234"/>
    </source>
</evidence>
<proteinExistence type="predicted"/>
<keyword evidence="3" id="KW-1185">Reference proteome</keyword>
<evidence type="ECO:0000313" key="2">
    <source>
        <dbReference type="EMBL" id="MBC5661311.1"/>
    </source>
</evidence>
<protein>
    <recommendedName>
        <fullName evidence="4">Carbohydrate-binding domain-containing protein</fullName>
    </recommendedName>
</protein>
<feature type="compositionally biased region" description="Polar residues" evidence="1">
    <location>
        <begin position="14"/>
        <end position="53"/>
    </location>
</feature>
<dbReference type="RefSeq" id="WP_186847177.1">
    <property type="nucleotide sequence ID" value="NZ_JACOOX010000001.1"/>
</dbReference>
<sequence length="221" mass="22909">MKGVNSKDNKSDPYDNSTNNSVVTMNANAVTSETQTSNSSDNAASFKNTQFPDNKQMPGNAPSSIGGFDMDADESCVLTINGGTVTINADGDGINSNGYFYMNGGTVYVEGPESNGDSALDYGISATITDGYFLSTGYSGMAQSFSSDSTQCSYMLTLSSNTNGTTTVVLTDADGNVLLSHETSKSYNSVIVSCPELEVGSTYTLTAGGTSQSITPTSTVN</sequence>
<feature type="compositionally biased region" description="Basic and acidic residues" evidence="1">
    <location>
        <begin position="1"/>
        <end position="13"/>
    </location>
</feature>
<dbReference type="EMBL" id="JACOOX010000001">
    <property type="protein sequence ID" value="MBC5661311.1"/>
    <property type="molecule type" value="Genomic_DNA"/>
</dbReference>
<organism evidence="2 3">
    <name type="scientific">Coprococcus hominis</name>
    <name type="common">ex Liu et al. 2022</name>
    <dbReference type="NCBI Taxonomy" id="2763039"/>
    <lineage>
        <taxon>Bacteria</taxon>
        <taxon>Bacillati</taxon>
        <taxon>Bacillota</taxon>
        <taxon>Clostridia</taxon>
        <taxon>Lachnospirales</taxon>
        <taxon>Lachnospiraceae</taxon>
        <taxon>Coprococcus</taxon>
    </lineage>
</organism>
<feature type="region of interest" description="Disordered" evidence="1">
    <location>
        <begin position="1"/>
        <end position="66"/>
    </location>
</feature>
<reference evidence="2 3" key="1">
    <citation type="submission" date="2020-08" db="EMBL/GenBank/DDBJ databases">
        <title>Genome public.</title>
        <authorList>
            <person name="Liu C."/>
            <person name="Sun Q."/>
        </authorList>
    </citation>
    <scope>NUCLEOTIDE SEQUENCE [LARGE SCALE GENOMIC DNA]</scope>
    <source>
        <strain evidence="2 3">NSJ-10</strain>
    </source>
</reference>
<gene>
    <name evidence="2" type="ORF">H8S09_00130</name>
</gene>
<comment type="caution">
    <text evidence="2">The sequence shown here is derived from an EMBL/GenBank/DDBJ whole genome shotgun (WGS) entry which is preliminary data.</text>
</comment>
<evidence type="ECO:0000256" key="1">
    <source>
        <dbReference type="SAM" id="MobiDB-lite"/>
    </source>
</evidence>
<accession>A0A8I0AJE8</accession>
<name>A0A8I0AJE8_9FIRM</name>
<dbReference type="Proteomes" id="UP000615234">
    <property type="component" value="Unassembled WGS sequence"/>
</dbReference>